<organism evidence="2 3">
    <name type="scientific">Eruca vesicaria subsp. sativa</name>
    <name type="common">Garden rocket</name>
    <name type="synonym">Eruca sativa</name>
    <dbReference type="NCBI Taxonomy" id="29727"/>
    <lineage>
        <taxon>Eukaryota</taxon>
        <taxon>Viridiplantae</taxon>
        <taxon>Streptophyta</taxon>
        <taxon>Embryophyta</taxon>
        <taxon>Tracheophyta</taxon>
        <taxon>Spermatophyta</taxon>
        <taxon>Magnoliopsida</taxon>
        <taxon>eudicotyledons</taxon>
        <taxon>Gunneridae</taxon>
        <taxon>Pentapetalae</taxon>
        <taxon>rosids</taxon>
        <taxon>malvids</taxon>
        <taxon>Brassicales</taxon>
        <taxon>Brassicaceae</taxon>
        <taxon>Brassiceae</taxon>
        <taxon>Eruca</taxon>
    </lineage>
</organism>
<feature type="chain" id="PRO_5044887509" evidence="1">
    <location>
        <begin position="24"/>
        <end position="128"/>
    </location>
</feature>
<comment type="caution">
    <text evidence="2">The sequence shown here is derived from an EMBL/GenBank/DDBJ whole genome shotgun (WGS) entry which is preliminary data.</text>
</comment>
<evidence type="ECO:0000313" key="2">
    <source>
        <dbReference type="EMBL" id="CAH8353972.1"/>
    </source>
</evidence>
<proteinExistence type="predicted"/>
<keyword evidence="1" id="KW-0732">Signal</keyword>
<sequence>MASRKMILLGLLMCLSCSWVSKALEGDAKVREDVKDVTIQTQRGGSCDNDPVCRDFCPGCLLTKCIFKQCVCEQCTPPKPKLEAGGQPCEGDDNETCRKYCPGCKIVECFLRQCICTKCSPPHPLLHA</sequence>
<reference evidence="2 3" key="1">
    <citation type="submission" date="2022-03" db="EMBL/GenBank/DDBJ databases">
        <authorList>
            <person name="Macdonald S."/>
            <person name="Ahmed S."/>
            <person name="Newling K."/>
        </authorList>
    </citation>
    <scope>NUCLEOTIDE SEQUENCE [LARGE SCALE GENOMIC DNA]</scope>
</reference>
<dbReference type="AlphaFoldDB" id="A0ABC8KE70"/>
<name>A0ABC8KE70_ERUVS</name>
<dbReference type="EMBL" id="CAKOAT010186266">
    <property type="protein sequence ID" value="CAH8353972.1"/>
    <property type="molecule type" value="Genomic_DNA"/>
</dbReference>
<accession>A0ABC8KE70</accession>
<dbReference type="Proteomes" id="UP001642260">
    <property type="component" value="Unassembled WGS sequence"/>
</dbReference>
<evidence type="ECO:0000256" key="1">
    <source>
        <dbReference type="SAM" id="SignalP"/>
    </source>
</evidence>
<gene>
    <name evidence="2" type="ORF">ERUC_LOCUS19727</name>
</gene>
<protein>
    <submittedName>
        <fullName evidence="2">Uncharacterized protein</fullName>
    </submittedName>
</protein>
<keyword evidence="3" id="KW-1185">Reference proteome</keyword>
<feature type="signal peptide" evidence="1">
    <location>
        <begin position="1"/>
        <end position="23"/>
    </location>
</feature>
<evidence type="ECO:0000313" key="3">
    <source>
        <dbReference type="Proteomes" id="UP001642260"/>
    </source>
</evidence>